<evidence type="ECO:0000313" key="3">
    <source>
        <dbReference type="Proteomes" id="UP001232063"/>
    </source>
</evidence>
<evidence type="ECO:0000313" key="2">
    <source>
        <dbReference type="EMBL" id="MDJ1499696.1"/>
    </source>
</evidence>
<dbReference type="Pfam" id="PF00027">
    <property type="entry name" value="cNMP_binding"/>
    <property type="match status" value="1"/>
</dbReference>
<dbReference type="Proteomes" id="UP001232063">
    <property type="component" value="Unassembled WGS sequence"/>
</dbReference>
<name>A0AAE3UCV4_9BACT</name>
<organism evidence="2 3">
    <name type="scientific">Xanthocytophaga agilis</name>
    <dbReference type="NCBI Taxonomy" id="3048010"/>
    <lineage>
        <taxon>Bacteria</taxon>
        <taxon>Pseudomonadati</taxon>
        <taxon>Bacteroidota</taxon>
        <taxon>Cytophagia</taxon>
        <taxon>Cytophagales</taxon>
        <taxon>Rhodocytophagaceae</taxon>
        <taxon>Xanthocytophaga</taxon>
    </lineage>
</organism>
<dbReference type="InterPro" id="IPR014710">
    <property type="entry name" value="RmlC-like_jellyroll"/>
</dbReference>
<evidence type="ECO:0000259" key="1">
    <source>
        <dbReference type="PROSITE" id="PS50042"/>
    </source>
</evidence>
<dbReference type="InterPro" id="IPR000595">
    <property type="entry name" value="cNMP-bd_dom"/>
</dbReference>
<comment type="caution">
    <text evidence="2">The sequence shown here is derived from an EMBL/GenBank/DDBJ whole genome shotgun (WGS) entry which is preliminary data.</text>
</comment>
<dbReference type="InterPro" id="IPR018490">
    <property type="entry name" value="cNMP-bd_dom_sf"/>
</dbReference>
<dbReference type="Gene3D" id="2.60.120.10">
    <property type="entry name" value="Jelly Rolls"/>
    <property type="match status" value="1"/>
</dbReference>
<dbReference type="SUPFAM" id="SSF51206">
    <property type="entry name" value="cAMP-binding domain-like"/>
    <property type="match status" value="1"/>
</dbReference>
<dbReference type="AlphaFoldDB" id="A0AAE3UCV4"/>
<sequence>MFEKLRQLTGITTNKLSFDWETEQVSYKKGTIITRQSEVEQYIYWIKEGSVKVSAFVDIKEFILDFWFADDLFTSFASLIEQTPSQTQITALTDVIAERVSYTQLQQVYKQSHQGSEIGRRMAERMYVHKTRKEIELLTLTAEQRYEKLLEQSRRLILEIPVKDVASYLGILPESLSRIRRKVIS</sequence>
<accession>A0AAE3UCV4</accession>
<dbReference type="RefSeq" id="WP_314509237.1">
    <property type="nucleotide sequence ID" value="NZ_JASJOU010000001.1"/>
</dbReference>
<protein>
    <submittedName>
        <fullName evidence="2">Crp/Fnr family transcriptional regulator</fullName>
    </submittedName>
</protein>
<keyword evidence="3" id="KW-1185">Reference proteome</keyword>
<feature type="domain" description="Cyclic nucleotide-binding" evidence="1">
    <location>
        <begin position="23"/>
        <end position="108"/>
    </location>
</feature>
<gene>
    <name evidence="2" type="ORF">QNI22_03520</name>
</gene>
<proteinExistence type="predicted"/>
<dbReference type="EMBL" id="JASJOU010000001">
    <property type="protein sequence ID" value="MDJ1499696.1"/>
    <property type="molecule type" value="Genomic_DNA"/>
</dbReference>
<dbReference type="PROSITE" id="PS50042">
    <property type="entry name" value="CNMP_BINDING_3"/>
    <property type="match status" value="1"/>
</dbReference>
<reference evidence="2" key="1">
    <citation type="submission" date="2023-05" db="EMBL/GenBank/DDBJ databases">
        <authorList>
            <person name="Zhang X."/>
        </authorList>
    </citation>
    <scope>NUCLEOTIDE SEQUENCE</scope>
    <source>
        <strain evidence="2">BD1B2-1</strain>
    </source>
</reference>
<dbReference type="CDD" id="cd00038">
    <property type="entry name" value="CAP_ED"/>
    <property type="match status" value="1"/>
</dbReference>